<dbReference type="EMBL" id="MU005959">
    <property type="protein sequence ID" value="KAF2863717.1"/>
    <property type="molecule type" value="Genomic_DNA"/>
</dbReference>
<dbReference type="AlphaFoldDB" id="A0A6A7C8Z8"/>
<feature type="compositionally biased region" description="Acidic residues" evidence="3">
    <location>
        <begin position="13"/>
        <end position="25"/>
    </location>
</feature>
<dbReference type="InterPro" id="IPR013933">
    <property type="entry name" value="CRC_Rsc7/Swp82"/>
</dbReference>
<keyword evidence="1" id="KW-0805">Transcription regulation</keyword>
<organism evidence="4 5">
    <name type="scientific">Piedraia hortae CBS 480.64</name>
    <dbReference type="NCBI Taxonomy" id="1314780"/>
    <lineage>
        <taxon>Eukaryota</taxon>
        <taxon>Fungi</taxon>
        <taxon>Dikarya</taxon>
        <taxon>Ascomycota</taxon>
        <taxon>Pezizomycotina</taxon>
        <taxon>Dothideomycetes</taxon>
        <taxon>Dothideomycetidae</taxon>
        <taxon>Capnodiales</taxon>
        <taxon>Piedraiaceae</taxon>
        <taxon>Piedraia</taxon>
    </lineage>
</organism>
<dbReference type="OrthoDB" id="5598844at2759"/>
<dbReference type="PANTHER" id="PTHR22597:SF3">
    <property type="entry name" value="CHROMATIN STRUCTURE-REMODELING COMPLEX SUBUNIT RSC7"/>
    <property type="match status" value="1"/>
</dbReference>
<reference evidence="4" key="1">
    <citation type="journal article" date="2020" name="Stud. Mycol.">
        <title>101 Dothideomycetes genomes: a test case for predicting lifestyles and emergence of pathogens.</title>
        <authorList>
            <person name="Haridas S."/>
            <person name="Albert R."/>
            <person name="Binder M."/>
            <person name="Bloem J."/>
            <person name="Labutti K."/>
            <person name="Salamov A."/>
            <person name="Andreopoulos B."/>
            <person name="Baker S."/>
            <person name="Barry K."/>
            <person name="Bills G."/>
            <person name="Bluhm B."/>
            <person name="Cannon C."/>
            <person name="Castanera R."/>
            <person name="Culley D."/>
            <person name="Daum C."/>
            <person name="Ezra D."/>
            <person name="Gonzalez J."/>
            <person name="Henrissat B."/>
            <person name="Kuo A."/>
            <person name="Liang C."/>
            <person name="Lipzen A."/>
            <person name="Lutzoni F."/>
            <person name="Magnuson J."/>
            <person name="Mondo S."/>
            <person name="Nolan M."/>
            <person name="Ohm R."/>
            <person name="Pangilinan J."/>
            <person name="Park H.-J."/>
            <person name="Ramirez L."/>
            <person name="Alfaro M."/>
            <person name="Sun H."/>
            <person name="Tritt A."/>
            <person name="Yoshinaga Y."/>
            <person name="Zwiers L.-H."/>
            <person name="Turgeon B."/>
            <person name="Goodwin S."/>
            <person name="Spatafora J."/>
            <person name="Crous P."/>
            <person name="Grigoriev I."/>
        </authorList>
    </citation>
    <scope>NUCLEOTIDE SEQUENCE</scope>
    <source>
        <strain evidence="4">CBS 480.64</strain>
    </source>
</reference>
<evidence type="ECO:0000256" key="3">
    <source>
        <dbReference type="SAM" id="MobiDB-lite"/>
    </source>
</evidence>
<dbReference type="GO" id="GO:0031490">
    <property type="term" value="F:chromatin DNA binding"/>
    <property type="evidence" value="ECO:0007669"/>
    <property type="project" value="TreeGrafter"/>
</dbReference>
<evidence type="ECO:0000313" key="4">
    <source>
        <dbReference type="EMBL" id="KAF2863717.1"/>
    </source>
</evidence>
<evidence type="ECO:0000256" key="2">
    <source>
        <dbReference type="ARBA" id="ARBA00023163"/>
    </source>
</evidence>
<evidence type="ECO:0000313" key="5">
    <source>
        <dbReference type="Proteomes" id="UP000799421"/>
    </source>
</evidence>
<accession>A0A6A7C8Z8</accession>
<protein>
    <recommendedName>
        <fullName evidence="6">Nuclear localization protein</fullName>
    </recommendedName>
</protein>
<keyword evidence="2" id="KW-0804">Transcription</keyword>
<name>A0A6A7C8Z8_9PEZI</name>
<proteinExistence type="predicted"/>
<dbReference type="Pfam" id="PF08624">
    <property type="entry name" value="CRC_subunit"/>
    <property type="match status" value="1"/>
</dbReference>
<dbReference type="Proteomes" id="UP000799421">
    <property type="component" value="Unassembled WGS sequence"/>
</dbReference>
<sequence length="435" mass="48302">MPDTEIADLAAGEGEEEEDVDEEEDARASQAVDDDSESGTAAKRGSKNVRKGRGTGRGGRKRGRVDTGSAVVLDKDGQAAEVIDDEVQVDDDAEGNTKVDELGRLQGGREYRVRTFTVGDKGPRLYMLSTEPARCCGFRDSYLFFAKHPKLYKVVLGEEQKKDLIERAILPNSYRGRNIAVVTARSVFKEFGARIIVGGRRIIDDYKVAEAREAGFVEGELADPEDIVPADKNKYNRNRYVAWHGASDVYRTSMNVNAHNKQTATVKRKSHVTRENWQLEHAKEASRFNSRLTTMRRANQNGIYDVNTNLMFYPQTMQPTHAKWERVTNSSNSTFPPLPEKIPQNFFVADMQCLGAPQAGAGYPGPDGHIRDVASGNVGGLCGIADEIIAELPPSCRKAFLKAKKVEQGWKNYWSTETTDAHRQDLIIGLNGYPL</sequence>
<gene>
    <name evidence="4" type="ORF">K470DRAFT_209822</name>
</gene>
<feature type="region of interest" description="Disordered" evidence="3">
    <location>
        <begin position="1"/>
        <end position="69"/>
    </location>
</feature>
<dbReference type="PANTHER" id="PTHR22597">
    <property type="entry name" value="POLYCOMB GROUP PROTEIN"/>
    <property type="match status" value="1"/>
</dbReference>
<evidence type="ECO:0000256" key="1">
    <source>
        <dbReference type="ARBA" id="ARBA00023015"/>
    </source>
</evidence>
<feature type="compositionally biased region" description="Basic residues" evidence="3">
    <location>
        <begin position="44"/>
        <end position="63"/>
    </location>
</feature>
<evidence type="ECO:0008006" key="6">
    <source>
        <dbReference type="Google" id="ProtNLM"/>
    </source>
</evidence>
<keyword evidence="5" id="KW-1185">Reference proteome</keyword>
<dbReference type="GO" id="GO:0016586">
    <property type="term" value="C:RSC-type complex"/>
    <property type="evidence" value="ECO:0007669"/>
    <property type="project" value="TreeGrafter"/>
</dbReference>